<feature type="transmembrane region" description="Helical" evidence="6">
    <location>
        <begin position="489"/>
        <end position="510"/>
    </location>
</feature>
<keyword evidence="4 6" id="KW-1133">Transmembrane helix</keyword>
<dbReference type="AlphaFoldDB" id="A0A9D2UWV8"/>
<dbReference type="InterPro" id="IPR018385">
    <property type="entry name" value="C4_dicarb_anaerob_car-like"/>
</dbReference>
<feature type="transmembrane region" description="Helical" evidence="6">
    <location>
        <begin position="401"/>
        <end position="421"/>
    </location>
</feature>
<dbReference type="PANTHER" id="PTHR43652">
    <property type="entry name" value="BASIC AMINO ACID ANTIPORTER YFCC-RELATED"/>
    <property type="match status" value="1"/>
</dbReference>
<keyword evidence="2" id="KW-1003">Cell membrane</keyword>
<sequence>MGTVDVASEKPKKKKEKKEFKSPNTYVILMIVIALVAVLTWFVPGGQYELDESGQAIAGTYQVMESNPQGIWDILVAPIIGMVGSETTDAAISISLFIMIFGAFLQMLDESSILKIALKKISDAFKDNMTVLITILVAVMALLGTVMGAYEDAIVYAIMFIPIFLALGADTIVAIMIPILGTQAGCLASTVNPFSVGLASGIAGVSPGEGLIFRVVLLIAMIALVSFIIARYAAMVKKHPERSLQFFRHEEDLKEFPMAEGDTKFTRRQAIGLVVMCAAIVVMIISLVPWTSLIPGFTLFDDLPVWIAGTPILSTIIGSDITPFGSWYFVELSMELLVFTIVTGFILGYKIDDTVDIVMRGCANLLPVALVVPLARGIQVIMDAGGITATILHFGEMTLSALPPAVFVVVALLFYFILACFIPSSTGLAAATFSIMASLSVFAGVSIPLMVTIYSMALGLAKMITPCSIAVMTCTQAAHVGYGTWVKKAAPIVAILFVVCCVFLEVGLLIGQ</sequence>
<keyword evidence="5 6" id="KW-0472">Membrane</keyword>
<feature type="transmembrane region" description="Helical" evidence="6">
    <location>
        <begin position="90"/>
        <end position="108"/>
    </location>
</feature>
<feature type="transmembrane region" description="Helical" evidence="6">
    <location>
        <begin position="211"/>
        <end position="234"/>
    </location>
</feature>
<name>A0A9D2UWV8_9ACTN</name>
<feature type="transmembrane region" description="Helical" evidence="6">
    <location>
        <begin position="270"/>
        <end position="290"/>
    </location>
</feature>
<accession>A0A9D2UWV8</accession>
<dbReference type="Proteomes" id="UP000786989">
    <property type="component" value="Unassembled WGS sequence"/>
</dbReference>
<keyword evidence="3 6" id="KW-0812">Transmembrane</keyword>
<evidence type="ECO:0000256" key="2">
    <source>
        <dbReference type="ARBA" id="ARBA00022475"/>
    </source>
</evidence>
<evidence type="ECO:0000313" key="7">
    <source>
        <dbReference type="EMBL" id="HJF65467.1"/>
    </source>
</evidence>
<evidence type="ECO:0000256" key="6">
    <source>
        <dbReference type="SAM" id="Phobius"/>
    </source>
</evidence>
<comment type="subcellular location">
    <subcellularLocation>
        <location evidence="1">Cell membrane</location>
        <topology evidence="1">Multi-pass membrane protein</topology>
    </subcellularLocation>
</comment>
<dbReference type="Pfam" id="PF03606">
    <property type="entry name" value="DcuC"/>
    <property type="match status" value="1"/>
</dbReference>
<comment type="caution">
    <text evidence="7">The sequence shown here is derived from an EMBL/GenBank/DDBJ whole genome shotgun (WGS) entry which is preliminary data.</text>
</comment>
<evidence type="ECO:0000256" key="5">
    <source>
        <dbReference type="ARBA" id="ARBA00023136"/>
    </source>
</evidence>
<feature type="transmembrane region" description="Helical" evidence="6">
    <location>
        <begin position="327"/>
        <end position="349"/>
    </location>
</feature>
<evidence type="ECO:0000256" key="4">
    <source>
        <dbReference type="ARBA" id="ARBA00022989"/>
    </source>
</evidence>
<dbReference type="EMBL" id="DYWI01000093">
    <property type="protein sequence ID" value="HJF65467.1"/>
    <property type="molecule type" value="Genomic_DNA"/>
</dbReference>
<feature type="transmembrane region" description="Helical" evidence="6">
    <location>
        <begin position="184"/>
        <end position="205"/>
    </location>
</feature>
<feature type="transmembrane region" description="Helical" evidence="6">
    <location>
        <begin position="129"/>
        <end position="147"/>
    </location>
</feature>
<feature type="transmembrane region" description="Helical" evidence="6">
    <location>
        <begin position="153"/>
        <end position="177"/>
    </location>
</feature>
<proteinExistence type="predicted"/>
<feature type="transmembrane region" description="Helical" evidence="6">
    <location>
        <begin position="361"/>
        <end position="381"/>
    </location>
</feature>
<evidence type="ECO:0000256" key="3">
    <source>
        <dbReference type="ARBA" id="ARBA00022692"/>
    </source>
</evidence>
<dbReference type="GO" id="GO:0005886">
    <property type="term" value="C:plasma membrane"/>
    <property type="evidence" value="ECO:0007669"/>
    <property type="project" value="UniProtKB-SubCell"/>
</dbReference>
<dbReference type="InterPro" id="IPR051679">
    <property type="entry name" value="DASS-Related_Transporters"/>
</dbReference>
<evidence type="ECO:0000313" key="8">
    <source>
        <dbReference type="Proteomes" id="UP000786989"/>
    </source>
</evidence>
<organism evidence="7 8">
    <name type="scientific">Slackia equolifaciens</name>
    <dbReference type="NCBI Taxonomy" id="498718"/>
    <lineage>
        <taxon>Bacteria</taxon>
        <taxon>Bacillati</taxon>
        <taxon>Actinomycetota</taxon>
        <taxon>Coriobacteriia</taxon>
        <taxon>Eggerthellales</taxon>
        <taxon>Eggerthellaceae</taxon>
        <taxon>Slackia</taxon>
    </lineage>
</organism>
<evidence type="ECO:0000256" key="1">
    <source>
        <dbReference type="ARBA" id="ARBA00004651"/>
    </source>
</evidence>
<feature type="transmembrane region" description="Helical" evidence="6">
    <location>
        <begin position="23"/>
        <end position="43"/>
    </location>
</feature>
<dbReference type="PANTHER" id="PTHR43652:SF6">
    <property type="entry name" value="ARGININE REPRESSOR"/>
    <property type="match status" value="1"/>
</dbReference>
<gene>
    <name evidence="7" type="ORF">K8U77_05035</name>
</gene>
<protein>
    <submittedName>
        <fullName evidence="7">YfcC family protein</fullName>
    </submittedName>
</protein>
<reference evidence="7" key="1">
    <citation type="journal article" date="2021" name="PeerJ">
        <title>Extensive microbial diversity within the chicken gut microbiome revealed by metagenomics and culture.</title>
        <authorList>
            <person name="Gilroy R."/>
            <person name="Ravi A."/>
            <person name="Getino M."/>
            <person name="Pursley I."/>
            <person name="Horton D.L."/>
            <person name="Alikhan N.F."/>
            <person name="Baker D."/>
            <person name="Gharbi K."/>
            <person name="Hall N."/>
            <person name="Watson M."/>
            <person name="Adriaenssens E.M."/>
            <person name="Foster-Nyarko E."/>
            <person name="Jarju S."/>
            <person name="Secka A."/>
            <person name="Antonio M."/>
            <person name="Oren A."/>
            <person name="Chaudhuri R.R."/>
            <person name="La Ragione R."/>
            <person name="Hildebrand F."/>
            <person name="Pallen M.J."/>
        </authorList>
    </citation>
    <scope>NUCLEOTIDE SEQUENCE</scope>
    <source>
        <strain evidence="7">ChiGjej6B6-11269</strain>
    </source>
</reference>
<reference evidence="7" key="2">
    <citation type="submission" date="2021-09" db="EMBL/GenBank/DDBJ databases">
        <authorList>
            <person name="Gilroy R."/>
        </authorList>
    </citation>
    <scope>NUCLEOTIDE SEQUENCE</scope>
    <source>
        <strain evidence="7">ChiGjej6B6-11269</strain>
    </source>
</reference>
<feature type="transmembrane region" description="Helical" evidence="6">
    <location>
        <begin position="433"/>
        <end position="457"/>
    </location>
</feature>